<comment type="caution">
    <text evidence="2">The sequence shown here is derived from an EMBL/GenBank/DDBJ whole genome shotgun (WGS) entry which is preliminary data.</text>
</comment>
<dbReference type="AlphaFoldDB" id="A0AAV9JIM2"/>
<name>A0AAV9JIM2_9PEZI</name>
<dbReference type="Proteomes" id="UP001324427">
    <property type="component" value="Unassembled WGS sequence"/>
</dbReference>
<protein>
    <submittedName>
        <fullName evidence="2">Uncharacterized protein</fullName>
    </submittedName>
</protein>
<keyword evidence="3" id="KW-1185">Reference proteome</keyword>
<accession>A0AAV9JIM2</accession>
<evidence type="ECO:0000256" key="1">
    <source>
        <dbReference type="SAM" id="MobiDB-lite"/>
    </source>
</evidence>
<dbReference type="EMBL" id="JAVFHQ010000023">
    <property type="protein sequence ID" value="KAK4544716.1"/>
    <property type="molecule type" value="Genomic_DNA"/>
</dbReference>
<evidence type="ECO:0000313" key="3">
    <source>
        <dbReference type="Proteomes" id="UP001324427"/>
    </source>
</evidence>
<reference evidence="2 3" key="1">
    <citation type="submission" date="2021-11" db="EMBL/GenBank/DDBJ databases">
        <title>Black yeast isolated from Biological Soil Crust.</title>
        <authorList>
            <person name="Kurbessoian T."/>
        </authorList>
    </citation>
    <scope>NUCLEOTIDE SEQUENCE [LARGE SCALE GENOMIC DNA]</scope>
    <source>
        <strain evidence="2 3">CCFEE 5522</strain>
    </source>
</reference>
<organism evidence="2 3">
    <name type="scientific">Oleoguttula mirabilis</name>
    <dbReference type="NCBI Taxonomy" id="1507867"/>
    <lineage>
        <taxon>Eukaryota</taxon>
        <taxon>Fungi</taxon>
        <taxon>Dikarya</taxon>
        <taxon>Ascomycota</taxon>
        <taxon>Pezizomycotina</taxon>
        <taxon>Dothideomycetes</taxon>
        <taxon>Dothideomycetidae</taxon>
        <taxon>Mycosphaerellales</taxon>
        <taxon>Teratosphaeriaceae</taxon>
        <taxon>Oleoguttula</taxon>
    </lineage>
</organism>
<feature type="compositionally biased region" description="Polar residues" evidence="1">
    <location>
        <begin position="197"/>
        <end position="212"/>
    </location>
</feature>
<feature type="region of interest" description="Disordered" evidence="1">
    <location>
        <begin position="191"/>
        <end position="212"/>
    </location>
</feature>
<proteinExistence type="predicted"/>
<gene>
    <name evidence="2" type="ORF">LTR36_003965</name>
</gene>
<sequence length="212" mass="24468">MLARGGGRCSLQALLRPQGKRLAGSDGNPFFYPSPAGLEVEILTCTSSYFRAKKVRDRFQYLWHYSGDQGKKLGTPSRLRGDFVVERKRKETTWVQRRKDKQSLFTPSRWESAARHVLATRGKRAPRSWLRKLRERGGTPAEWRLCALQRRRMRRHRLFEARTGLKGDGRRMVGWGKGQGDAVAEKRWKEAAAKVKSPSQVKRTQTLERPSF</sequence>
<evidence type="ECO:0000313" key="2">
    <source>
        <dbReference type="EMBL" id="KAK4544716.1"/>
    </source>
</evidence>